<dbReference type="InterPro" id="IPR006158">
    <property type="entry name" value="Cobalamin-bd"/>
</dbReference>
<accession>A0ABV5KVR9</accession>
<dbReference type="Gene3D" id="1.10.1240.10">
    <property type="entry name" value="Methionine synthase domain"/>
    <property type="match status" value="1"/>
</dbReference>
<protein>
    <submittedName>
        <fullName evidence="2">B12-binding domain-containing protein</fullName>
    </submittedName>
</protein>
<dbReference type="InterPro" id="IPR003759">
    <property type="entry name" value="Cbl-bd_cap"/>
</dbReference>
<dbReference type="InterPro" id="IPR036724">
    <property type="entry name" value="Cobalamin-bd_sf"/>
</dbReference>
<dbReference type="CDD" id="cd02065">
    <property type="entry name" value="B12-binding_like"/>
    <property type="match status" value="1"/>
</dbReference>
<dbReference type="Gene3D" id="3.40.50.280">
    <property type="entry name" value="Cobalamin-binding domain"/>
    <property type="match status" value="1"/>
</dbReference>
<evidence type="ECO:0000259" key="1">
    <source>
        <dbReference type="PROSITE" id="PS51332"/>
    </source>
</evidence>
<dbReference type="EMBL" id="JBHMDO010000041">
    <property type="protein sequence ID" value="MFB9329322.1"/>
    <property type="molecule type" value="Genomic_DNA"/>
</dbReference>
<comment type="caution">
    <text evidence="2">The sequence shown here is derived from an EMBL/GenBank/DDBJ whole genome shotgun (WGS) entry which is preliminary data.</text>
</comment>
<name>A0ABV5KVR9_9BACL</name>
<gene>
    <name evidence="2" type="ORF">ACFFSY_25580</name>
</gene>
<dbReference type="SUPFAM" id="SSF52242">
    <property type="entry name" value="Cobalamin (vitamin B12)-binding domain"/>
    <property type="match status" value="1"/>
</dbReference>
<proteinExistence type="predicted"/>
<dbReference type="Pfam" id="PF02310">
    <property type="entry name" value="B12-binding"/>
    <property type="match status" value="1"/>
</dbReference>
<feature type="domain" description="B12-binding" evidence="1">
    <location>
        <begin position="86"/>
        <end position="214"/>
    </location>
</feature>
<sequence length="219" mass="24747">MQFAVEELAELLLTGNHGAVMDWMDRHRESGASRLFLYDRLLTPAMRHIGELWENNMISVADEHLASGVCDWVLERVGPLPGERRRFRAMLLCAEGEQHDLGLKMCAGVFREHDWDTRYYGPNLPLEYAMAGALSYKPDVVAISLTIQHQIVQLRAYVEAFLQLIPKPAVLVGGRLLLGGLDLRPHVPEATVLLGDLFELSDWLDRFRNSASEELQQLG</sequence>
<organism evidence="2 3">
    <name type="scientific">Paenibacillus aurantiacus</name>
    <dbReference type="NCBI Taxonomy" id="1936118"/>
    <lineage>
        <taxon>Bacteria</taxon>
        <taxon>Bacillati</taxon>
        <taxon>Bacillota</taxon>
        <taxon>Bacilli</taxon>
        <taxon>Bacillales</taxon>
        <taxon>Paenibacillaceae</taxon>
        <taxon>Paenibacillus</taxon>
    </lineage>
</organism>
<dbReference type="PROSITE" id="PS51332">
    <property type="entry name" value="B12_BINDING"/>
    <property type="match status" value="1"/>
</dbReference>
<reference evidence="2 3" key="1">
    <citation type="submission" date="2024-09" db="EMBL/GenBank/DDBJ databases">
        <authorList>
            <person name="Sun Q."/>
            <person name="Mori K."/>
        </authorList>
    </citation>
    <scope>NUCLEOTIDE SEQUENCE [LARGE SCALE GENOMIC DNA]</scope>
    <source>
        <strain evidence="2 3">TISTR 2452</strain>
    </source>
</reference>
<keyword evidence="3" id="KW-1185">Reference proteome</keyword>
<evidence type="ECO:0000313" key="2">
    <source>
        <dbReference type="EMBL" id="MFB9329322.1"/>
    </source>
</evidence>
<dbReference type="InterPro" id="IPR036594">
    <property type="entry name" value="Meth_synthase_dom"/>
</dbReference>
<dbReference type="Pfam" id="PF02607">
    <property type="entry name" value="B12-binding_2"/>
    <property type="match status" value="1"/>
</dbReference>
<dbReference type="SUPFAM" id="SSF47644">
    <property type="entry name" value="Methionine synthase domain"/>
    <property type="match status" value="1"/>
</dbReference>
<dbReference type="Proteomes" id="UP001589747">
    <property type="component" value="Unassembled WGS sequence"/>
</dbReference>
<dbReference type="RefSeq" id="WP_377499483.1">
    <property type="nucleotide sequence ID" value="NZ_JBHMDO010000041.1"/>
</dbReference>
<evidence type="ECO:0000313" key="3">
    <source>
        <dbReference type="Proteomes" id="UP001589747"/>
    </source>
</evidence>